<comment type="caution">
    <text evidence="6">The sequence shown here is derived from an EMBL/GenBank/DDBJ whole genome shotgun (WGS) entry which is preliminary data.</text>
</comment>
<keyword evidence="4" id="KW-0326">Glycosidase</keyword>
<dbReference type="Pfam" id="PF00703">
    <property type="entry name" value="Glyco_hydro_2"/>
    <property type="match status" value="1"/>
</dbReference>
<evidence type="ECO:0000313" key="6">
    <source>
        <dbReference type="EMBL" id="GAJ15614.1"/>
    </source>
</evidence>
<gene>
    <name evidence="6" type="ORF">S12H4_44535</name>
</gene>
<feature type="non-terminal residue" evidence="6">
    <location>
        <position position="257"/>
    </location>
</feature>
<dbReference type="Gene3D" id="2.60.120.260">
    <property type="entry name" value="Galactose-binding domain-like"/>
    <property type="match status" value="1"/>
</dbReference>
<dbReference type="Gene3D" id="2.60.40.10">
    <property type="entry name" value="Immunoglobulins"/>
    <property type="match status" value="1"/>
</dbReference>
<evidence type="ECO:0000256" key="3">
    <source>
        <dbReference type="ARBA" id="ARBA00022801"/>
    </source>
</evidence>
<dbReference type="GO" id="GO:0004565">
    <property type="term" value="F:beta-galactosidase activity"/>
    <property type="evidence" value="ECO:0007669"/>
    <property type="project" value="UniProtKB-EC"/>
</dbReference>
<dbReference type="AlphaFoldDB" id="X1UDN7"/>
<dbReference type="SUPFAM" id="SSF51445">
    <property type="entry name" value="(Trans)glycosidases"/>
    <property type="match status" value="1"/>
</dbReference>
<evidence type="ECO:0000256" key="1">
    <source>
        <dbReference type="ARBA" id="ARBA00001412"/>
    </source>
</evidence>
<dbReference type="InterPro" id="IPR017853">
    <property type="entry name" value="GH"/>
</dbReference>
<dbReference type="EC" id="3.2.1.23" evidence="2"/>
<dbReference type="InterPro" id="IPR036156">
    <property type="entry name" value="Beta-gal/glucu_dom_sf"/>
</dbReference>
<evidence type="ECO:0000256" key="4">
    <source>
        <dbReference type="ARBA" id="ARBA00023295"/>
    </source>
</evidence>
<dbReference type="GO" id="GO:0009341">
    <property type="term" value="C:beta-galactosidase complex"/>
    <property type="evidence" value="ECO:0007669"/>
    <property type="project" value="TreeGrafter"/>
</dbReference>
<dbReference type="InterPro" id="IPR006102">
    <property type="entry name" value="Ig-like_GH2"/>
</dbReference>
<evidence type="ECO:0000259" key="5">
    <source>
        <dbReference type="Pfam" id="PF00703"/>
    </source>
</evidence>
<comment type="catalytic activity">
    <reaction evidence="1">
        <text>Hydrolysis of terminal non-reducing beta-D-galactose residues in beta-D-galactosides.</text>
        <dbReference type="EC" id="3.2.1.23"/>
    </reaction>
</comment>
<dbReference type="InterPro" id="IPR008979">
    <property type="entry name" value="Galactose-bd-like_sf"/>
</dbReference>
<dbReference type="InterPro" id="IPR050347">
    <property type="entry name" value="Bact_Beta-galactosidase"/>
</dbReference>
<dbReference type="InterPro" id="IPR013783">
    <property type="entry name" value="Ig-like_fold"/>
</dbReference>
<dbReference type="SUPFAM" id="SSF49785">
    <property type="entry name" value="Galactose-binding domain-like"/>
    <property type="match status" value="1"/>
</dbReference>
<accession>X1UDN7</accession>
<name>X1UDN7_9ZZZZ</name>
<feature type="non-terminal residue" evidence="6">
    <location>
        <position position="1"/>
    </location>
</feature>
<dbReference type="PANTHER" id="PTHR46323">
    <property type="entry name" value="BETA-GALACTOSIDASE"/>
    <property type="match status" value="1"/>
</dbReference>
<organism evidence="6">
    <name type="scientific">marine sediment metagenome</name>
    <dbReference type="NCBI Taxonomy" id="412755"/>
    <lineage>
        <taxon>unclassified sequences</taxon>
        <taxon>metagenomes</taxon>
        <taxon>ecological metagenomes</taxon>
    </lineage>
</organism>
<feature type="domain" description="Glycoside hydrolase family 2 immunoglobulin-like beta-sandwich" evidence="5">
    <location>
        <begin position="100"/>
        <end position="206"/>
    </location>
</feature>
<keyword evidence="3" id="KW-0378">Hydrolase</keyword>
<dbReference type="GO" id="GO:0005990">
    <property type="term" value="P:lactose catabolic process"/>
    <property type="evidence" value="ECO:0007669"/>
    <property type="project" value="TreeGrafter"/>
</dbReference>
<proteinExistence type="predicted"/>
<dbReference type="PANTHER" id="PTHR46323:SF2">
    <property type="entry name" value="BETA-GALACTOSIDASE"/>
    <property type="match status" value="1"/>
</dbReference>
<evidence type="ECO:0000256" key="2">
    <source>
        <dbReference type="ARBA" id="ARBA00012756"/>
    </source>
</evidence>
<sequence>IDIPHAWRDKRFVLFLERVHWETKLWVDGKEIGMRNSLSTPHEYDIGKLIAGRHRLTIRVDNTVKIEVGVNAHSISDHTQTNWNGIVGKIKLRATDAVWIEDLQVYPDVQSKTAKVRVTVRNDTRKKVKGSLNLLAQTSHSKSQHKAAPKSVKFTASQPQTTLEVEYPMGDDVLLWDEFLPNVYRMTVLVSSAEYADSKTVEFGMREIGTSGTQFTINGRKMFLRGTLECCIFPLTGYPHMDVEGWSRMIRVAKAHG</sequence>
<dbReference type="EMBL" id="BARW01027447">
    <property type="protein sequence ID" value="GAJ15614.1"/>
    <property type="molecule type" value="Genomic_DNA"/>
</dbReference>
<reference evidence="6" key="1">
    <citation type="journal article" date="2014" name="Front. Microbiol.">
        <title>High frequency of phylogenetically diverse reductive dehalogenase-homologous genes in deep subseafloor sedimentary metagenomes.</title>
        <authorList>
            <person name="Kawai M."/>
            <person name="Futagami T."/>
            <person name="Toyoda A."/>
            <person name="Takaki Y."/>
            <person name="Nishi S."/>
            <person name="Hori S."/>
            <person name="Arai W."/>
            <person name="Tsubouchi T."/>
            <person name="Morono Y."/>
            <person name="Uchiyama I."/>
            <person name="Ito T."/>
            <person name="Fujiyama A."/>
            <person name="Inagaki F."/>
            <person name="Takami H."/>
        </authorList>
    </citation>
    <scope>NUCLEOTIDE SEQUENCE</scope>
    <source>
        <strain evidence="6">Expedition CK06-06</strain>
    </source>
</reference>
<dbReference type="SUPFAM" id="SSF49303">
    <property type="entry name" value="beta-Galactosidase/glucuronidase domain"/>
    <property type="match status" value="1"/>
</dbReference>
<protein>
    <recommendedName>
        <fullName evidence="2">beta-galactosidase</fullName>
        <ecNumber evidence="2">3.2.1.23</ecNumber>
    </recommendedName>
</protein>